<dbReference type="PANTHER" id="PTHR21547:SF0">
    <property type="entry name" value="CLUSTERIN-ASSOCIATED PROTEIN 1"/>
    <property type="match status" value="1"/>
</dbReference>
<evidence type="ECO:0000256" key="7">
    <source>
        <dbReference type="SAM" id="Coils"/>
    </source>
</evidence>
<feature type="compositionally biased region" description="Basic residues" evidence="8">
    <location>
        <begin position="341"/>
        <end position="350"/>
    </location>
</feature>
<dbReference type="GO" id="GO:0005929">
    <property type="term" value="C:cilium"/>
    <property type="evidence" value="ECO:0007669"/>
    <property type="project" value="UniProtKB-SubCell"/>
</dbReference>
<evidence type="ECO:0000313" key="9">
    <source>
        <dbReference type="EMBL" id="SSX23323.1"/>
    </source>
</evidence>
<keyword evidence="3" id="KW-0970">Cilium biogenesis/degradation</keyword>
<proteinExistence type="inferred from homology"/>
<keyword evidence="5" id="KW-0969">Cilium</keyword>
<evidence type="ECO:0000256" key="6">
    <source>
        <dbReference type="ARBA" id="ARBA00023273"/>
    </source>
</evidence>
<comment type="subcellular location">
    <subcellularLocation>
        <location evidence="1">Cell projection</location>
        <location evidence="1">Cilium</location>
    </subcellularLocation>
</comment>
<feature type="compositionally biased region" description="Low complexity" evidence="8">
    <location>
        <begin position="390"/>
        <end position="402"/>
    </location>
</feature>
<feature type="compositionally biased region" description="Basic and acidic residues" evidence="8">
    <location>
        <begin position="323"/>
        <end position="340"/>
    </location>
</feature>
<keyword evidence="6" id="KW-0966">Cell projection</keyword>
<organism evidence="9">
    <name type="scientific">Culicoides sonorensis</name>
    <name type="common">Biting midge</name>
    <dbReference type="NCBI Taxonomy" id="179676"/>
    <lineage>
        <taxon>Eukaryota</taxon>
        <taxon>Metazoa</taxon>
        <taxon>Ecdysozoa</taxon>
        <taxon>Arthropoda</taxon>
        <taxon>Hexapoda</taxon>
        <taxon>Insecta</taxon>
        <taxon>Pterygota</taxon>
        <taxon>Neoptera</taxon>
        <taxon>Endopterygota</taxon>
        <taxon>Diptera</taxon>
        <taxon>Nematocera</taxon>
        <taxon>Chironomoidea</taxon>
        <taxon>Ceratopogonidae</taxon>
        <taxon>Ceratopogoninae</taxon>
        <taxon>Culicoides</taxon>
        <taxon>Monoculicoides</taxon>
    </lineage>
</organism>
<sequence>MSFRDVRDLTEQLKLLGFTENIPISLLNTSYGSLESFKVYASILKWLIGRLEPGATVPGNVETENDRIIFIRSVSEFLVIKAGIKVNPRKLYASSAATAKEILKITSVLIVTPETSGKDDEEIRSLQEIDLSDKVDDLRRARELSSELTKRGATLYDLLTKEQINKEIRSTQASRPLELASVERTLKNAITSLENKVASSKSYLETTRTEKNNLNAKLQRKSAELERSKQRLQALQKVRPAFLEDFERYEQELKSLYEQYIIRIRCVDALKSQLAARESDKAAERSSPIAKITDGSMTMLPEGLIDSDDEEDEDPMENGNLNLKEELETSKPANREELLHRARSSTRLRGRTGVAVRGGDNRVIGSMTDNGDLDNLDSSLGSDDTESELDLNGGDLGNLGSLHSDDESLAKLTRETNLNSNHRGSKLDLSDEDF</sequence>
<feature type="compositionally biased region" description="Acidic residues" evidence="8">
    <location>
        <begin position="305"/>
        <end position="316"/>
    </location>
</feature>
<feature type="region of interest" description="Disordered" evidence="8">
    <location>
        <begin position="294"/>
        <end position="434"/>
    </location>
</feature>
<keyword evidence="4 7" id="KW-0175">Coiled coil</keyword>
<feature type="coiled-coil region" evidence="7">
    <location>
        <begin position="204"/>
        <end position="238"/>
    </location>
</feature>
<name>A0A336M328_CULSO</name>
<dbReference type="Pfam" id="PF10234">
    <property type="entry name" value="Cluap1"/>
    <property type="match status" value="1"/>
</dbReference>
<dbReference type="PANTHER" id="PTHR21547">
    <property type="entry name" value="CLUSTERIN ASSOCIATED PROTEIN 1"/>
    <property type="match status" value="1"/>
</dbReference>
<accession>A0A336M328</accession>
<evidence type="ECO:0000256" key="2">
    <source>
        <dbReference type="ARBA" id="ARBA00008340"/>
    </source>
</evidence>
<protein>
    <submittedName>
        <fullName evidence="9">CSON008744 protein</fullName>
    </submittedName>
</protein>
<dbReference type="GO" id="GO:0060271">
    <property type="term" value="P:cilium assembly"/>
    <property type="evidence" value="ECO:0007669"/>
    <property type="project" value="TreeGrafter"/>
</dbReference>
<comment type="similarity">
    <text evidence="2">Belongs to the CLUAP1 family.</text>
</comment>
<feature type="compositionally biased region" description="Basic and acidic residues" evidence="8">
    <location>
        <begin position="403"/>
        <end position="414"/>
    </location>
</feature>
<evidence type="ECO:0000256" key="5">
    <source>
        <dbReference type="ARBA" id="ARBA00023069"/>
    </source>
</evidence>
<dbReference type="GO" id="GO:0030992">
    <property type="term" value="C:intraciliary transport particle B"/>
    <property type="evidence" value="ECO:0007669"/>
    <property type="project" value="TreeGrafter"/>
</dbReference>
<feature type="compositionally biased region" description="Basic and acidic residues" evidence="8">
    <location>
        <begin position="425"/>
        <end position="434"/>
    </location>
</feature>
<dbReference type="OMA" id="EQYIVRI"/>
<dbReference type="EMBL" id="UFQT01000333">
    <property type="protein sequence ID" value="SSX23323.1"/>
    <property type="molecule type" value="Genomic_DNA"/>
</dbReference>
<dbReference type="GO" id="GO:0005815">
    <property type="term" value="C:microtubule organizing center"/>
    <property type="evidence" value="ECO:0007669"/>
    <property type="project" value="TreeGrafter"/>
</dbReference>
<dbReference type="InterPro" id="IPR019366">
    <property type="entry name" value="Clusterin-associated_protein-1"/>
</dbReference>
<dbReference type="AlphaFoldDB" id="A0A336M328"/>
<reference evidence="9" key="1">
    <citation type="submission" date="2018-07" db="EMBL/GenBank/DDBJ databases">
        <authorList>
            <person name="Quirk P.G."/>
            <person name="Krulwich T.A."/>
        </authorList>
    </citation>
    <scope>NUCLEOTIDE SEQUENCE</scope>
</reference>
<evidence type="ECO:0000256" key="4">
    <source>
        <dbReference type="ARBA" id="ARBA00023054"/>
    </source>
</evidence>
<evidence type="ECO:0000256" key="8">
    <source>
        <dbReference type="SAM" id="MobiDB-lite"/>
    </source>
</evidence>
<evidence type="ECO:0000256" key="3">
    <source>
        <dbReference type="ARBA" id="ARBA00022794"/>
    </source>
</evidence>
<evidence type="ECO:0000256" key="1">
    <source>
        <dbReference type="ARBA" id="ARBA00004138"/>
    </source>
</evidence>
<gene>
    <name evidence="9" type="primary">CSON008744</name>
</gene>
<dbReference type="VEuPathDB" id="VectorBase:CSON008744"/>